<dbReference type="Pfam" id="PF17396">
    <property type="entry name" value="DUF1611_N"/>
    <property type="match status" value="1"/>
</dbReference>
<gene>
    <name evidence="3" type="ORF">BXY39_1393</name>
</gene>
<dbReference type="InterPro" id="IPR035402">
    <property type="entry name" value="DgcN-like_N"/>
</dbReference>
<dbReference type="InterPro" id="IPR027417">
    <property type="entry name" value="P-loop_NTPase"/>
</dbReference>
<protein>
    <submittedName>
        <fullName evidence="3">Putative NAD-dependent epimerase/dehydratase family protein</fullName>
    </submittedName>
</protein>
<dbReference type="SUPFAM" id="SSF52540">
    <property type="entry name" value="P-loop containing nucleoside triphosphate hydrolases"/>
    <property type="match status" value="1"/>
</dbReference>
<proteinExistence type="predicted"/>
<dbReference type="Pfam" id="PF07755">
    <property type="entry name" value="DUF1611"/>
    <property type="match status" value="1"/>
</dbReference>
<dbReference type="InParanoid" id="A0A3M0CXT5"/>
<dbReference type="Proteomes" id="UP000271227">
    <property type="component" value="Unassembled WGS sequence"/>
</dbReference>
<reference evidence="3 4" key="1">
    <citation type="submission" date="2018-10" db="EMBL/GenBank/DDBJ databases">
        <title>Genomic Encyclopedia of Archaeal and Bacterial Type Strains, Phase II (KMG-II): from individual species to whole genera.</title>
        <authorList>
            <person name="Goeker M."/>
        </authorList>
    </citation>
    <scope>NUCLEOTIDE SEQUENCE [LARGE SCALE GENOMIC DNA]</scope>
    <source>
        <strain evidence="3 4">DSM 25217</strain>
    </source>
</reference>
<organism evidence="3 4">
    <name type="scientific">Eilatimonas milleporae</name>
    <dbReference type="NCBI Taxonomy" id="911205"/>
    <lineage>
        <taxon>Bacteria</taxon>
        <taxon>Pseudomonadati</taxon>
        <taxon>Pseudomonadota</taxon>
        <taxon>Alphaproteobacteria</taxon>
        <taxon>Kordiimonadales</taxon>
        <taxon>Kordiimonadaceae</taxon>
        <taxon>Eilatimonas</taxon>
    </lineage>
</organism>
<dbReference type="OrthoDB" id="9778498at2"/>
<evidence type="ECO:0000259" key="2">
    <source>
        <dbReference type="Pfam" id="PF17396"/>
    </source>
</evidence>
<dbReference type="InterPro" id="IPR035086">
    <property type="entry name" value="DgcN-like_C"/>
</dbReference>
<dbReference type="Gene3D" id="3.40.50.300">
    <property type="entry name" value="P-loop containing nucleotide triphosphate hydrolases"/>
    <property type="match status" value="1"/>
</dbReference>
<accession>A0A3M0CXT5</accession>
<comment type="caution">
    <text evidence="3">The sequence shown here is derived from an EMBL/GenBank/DDBJ whole genome shotgun (WGS) entry which is preliminary data.</text>
</comment>
<dbReference type="InterPro" id="IPR011669">
    <property type="entry name" value="DgcN-like"/>
</dbReference>
<evidence type="ECO:0000313" key="4">
    <source>
        <dbReference type="Proteomes" id="UP000271227"/>
    </source>
</evidence>
<dbReference type="PIRSF" id="PIRSF026760">
    <property type="entry name" value="UCP026760"/>
    <property type="match status" value="1"/>
</dbReference>
<sequence>MDSQNRAAPVKKIDITPPYLIFVGDETDPSYAKTGLGLVHWRRGHCRGQLRLKPGAVDLGLPDMTVAQARAAGIRSLVVGTAAVGGRVPDAWTGTLIAAARAGLDIVAGLHTRLADMAGLGDAARTSGARLVDIRVPPDALPVGTGRKRSGRRLLTVGTDCALGKKYTALQLARDMTAAGMNADFRATGQTGIMIAGEGIPIDAVVADFVSGAAECLSPDNSPDHWDVIEGQGALFHPGYGAVSHGLLVGSQPDAIVLCHAAGRSHISGWPDFPLPGVAEAIARTVDIGRLTNPDIRCVGISVNTSGLPAAERAGYLAALGDAHGLPCVDPLATGTGPILERLRREFGP</sequence>
<dbReference type="PANTHER" id="PTHR40690">
    <property type="entry name" value="GLL3100 PROTEIN"/>
    <property type="match status" value="1"/>
</dbReference>
<evidence type="ECO:0000259" key="1">
    <source>
        <dbReference type="Pfam" id="PF07755"/>
    </source>
</evidence>
<name>A0A3M0CXT5_9PROT</name>
<dbReference type="Gene3D" id="3.40.50.720">
    <property type="entry name" value="NAD(P)-binding Rossmann-like Domain"/>
    <property type="match status" value="1"/>
</dbReference>
<dbReference type="PANTHER" id="PTHR40690:SF1">
    <property type="entry name" value="DUF1611 DOMAIN-CONTAINING PROTEIN"/>
    <property type="match status" value="1"/>
</dbReference>
<keyword evidence="4" id="KW-1185">Reference proteome</keyword>
<dbReference type="AlphaFoldDB" id="A0A3M0CXT5"/>
<evidence type="ECO:0000313" key="3">
    <source>
        <dbReference type="EMBL" id="RMB08753.1"/>
    </source>
</evidence>
<feature type="domain" description="D-glutamate N-acetyltransferase-like C-terminal" evidence="1">
    <location>
        <begin position="143"/>
        <end position="339"/>
    </location>
</feature>
<feature type="domain" description="D-glutamate N-acetyltransferase-like N-terminal" evidence="2">
    <location>
        <begin position="59"/>
        <end position="137"/>
    </location>
</feature>
<dbReference type="RefSeq" id="WP_121938088.1">
    <property type="nucleotide sequence ID" value="NZ_REFR01000010.1"/>
</dbReference>
<dbReference type="EMBL" id="REFR01000010">
    <property type="protein sequence ID" value="RMB08753.1"/>
    <property type="molecule type" value="Genomic_DNA"/>
</dbReference>